<comment type="caution">
    <text evidence="2">The sequence shown here is derived from an EMBL/GenBank/DDBJ whole genome shotgun (WGS) entry which is preliminary data.</text>
</comment>
<sequence>MSIRNLVSNTFSIMMIAGSIATVTGTAFASSQATSVTIPSDQTSIALAGPRPPPGQSWDPCAMDGDCVVKNVDSIALAGPRPPPGQSWDPCAMDGDCVVKNVDSIALAGPRPPPGQSWDPCAMDGDCVVNRAQHVALAPFSPSFG</sequence>
<feature type="chain" id="PRO_5046860696" description="Secreted protein" evidence="1">
    <location>
        <begin position="30"/>
        <end position="145"/>
    </location>
</feature>
<evidence type="ECO:0000313" key="2">
    <source>
        <dbReference type="EMBL" id="MCO6159238.1"/>
    </source>
</evidence>
<evidence type="ECO:0000313" key="3">
    <source>
        <dbReference type="Proteomes" id="UP001523401"/>
    </source>
</evidence>
<accession>A0ABT1CGC3</accession>
<protein>
    <recommendedName>
        <fullName evidence="4">Secreted protein</fullName>
    </recommendedName>
</protein>
<proteinExistence type="predicted"/>
<name>A0ABT1CGC3_9PROT</name>
<keyword evidence="1" id="KW-0732">Signal</keyword>
<keyword evidence="3" id="KW-1185">Reference proteome</keyword>
<organism evidence="2 3">
    <name type="scientific">Asaia lannensis NBRC 102526</name>
    <dbReference type="NCBI Taxonomy" id="1307926"/>
    <lineage>
        <taxon>Bacteria</taxon>
        <taxon>Pseudomonadati</taxon>
        <taxon>Pseudomonadota</taxon>
        <taxon>Alphaproteobacteria</taxon>
        <taxon>Acetobacterales</taxon>
        <taxon>Acetobacteraceae</taxon>
        <taxon>Asaia</taxon>
    </lineage>
</organism>
<gene>
    <name evidence="2" type="ORF">NF685_04230</name>
</gene>
<dbReference type="RefSeq" id="WP_252848711.1">
    <property type="nucleotide sequence ID" value="NZ_BAPW01000012.1"/>
</dbReference>
<feature type="signal peptide" evidence="1">
    <location>
        <begin position="1"/>
        <end position="29"/>
    </location>
</feature>
<evidence type="ECO:0000256" key="1">
    <source>
        <dbReference type="SAM" id="SignalP"/>
    </source>
</evidence>
<dbReference type="Proteomes" id="UP001523401">
    <property type="component" value="Unassembled WGS sequence"/>
</dbReference>
<dbReference type="EMBL" id="JAMXQU010000002">
    <property type="protein sequence ID" value="MCO6159238.1"/>
    <property type="molecule type" value="Genomic_DNA"/>
</dbReference>
<reference evidence="2 3" key="1">
    <citation type="submission" date="2022-06" db="EMBL/GenBank/DDBJ databases">
        <title>Whole-genome of Asaia lannensis strain LMG 27011T.</title>
        <authorList>
            <person name="Sombolestani A."/>
        </authorList>
    </citation>
    <scope>NUCLEOTIDE SEQUENCE [LARGE SCALE GENOMIC DNA]</scope>
    <source>
        <strain evidence="2 3">NBRC 102526</strain>
    </source>
</reference>
<evidence type="ECO:0008006" key="4">
    <source>
        <dbReference type="Google" id="ProtNLM"/>
    </source>
</evidence>